<dbReference type="Pfam" id="PF17784">
    <property type="entry name" value="Sulfotransfer_4"/>
    <property type="match status" value="1"/>
</dbReference>
<comment type="caution">
    <text evidence="1">The sequence shown here is derived from an EMBL/GenBank/DDBJ whole genome shotgun (WGS) entry which is preliminary data.</text>
</comment>
<protein>
    <submittedName>
        <fullName evidence="1">Sulfotransferase family protein</fullName>
    </submittedName>
</protein>
<evidence type="ECO:0000313" key="2">
    <source>
        <dbReference type="Proteomes" id="UP001500683"/>
    </source>
</evidence>
<name>A0ABP7V092_9ACTN</name>
<sequence>MLEIIGAGFGRTGSYSLKEALTRLGYGPCHHMTSLGESEELLRRWEAVVDGEQISWDVVLAGYRAALDWPACAYWRELVAAYPHAKVILTVRPPDRWYASMSRTLYRSSRPAPLTPEGMLMRLEDLLDPGLRRRRRISREVIWKGTFGDRFADREHAIEVFNRHNAEVRAHVPADRLLVFDTAQGWEPLCDFLGVPVPDEEFPHLNRAAAFQDGLSRRRRRILTGRAMVGAHGDAVR</sequence>
<dbReference type="Gene3D" id="3.40.50.300">
    <property type="entry name" value="P-loop containing nucleotide triphosphate hydrolases"/>
    <property type="match status" value="1"/>
</dbReference>
<dbReference type="InterPro" id="IPR027417">
    <property type="entry name" value="P-loop_NTPase"/>
</dbReference>
<organism evidence="1 2">
    <name type="scientific">Actinomadura miaoliensis</name>
    <dbReference type="NCBI Taxonomy" id="430685"/>
    <lineage>
        <taxon>Bacteria</taxon>
        <taxon>Bacillati</taxon>
        <taxon>Actinomycetota</taxon>
        <taxon>Actinomycetes</taxon>
        <taxon>Streptosporangiales</taxon>
        <taxon>Thermomonosporaceae</taxon>
        <taxon>Actinomadura</taxon>
    </lineage>
</organism>
<dbReference type="RefSeq" id="WP_344940017.1">
    <property type="nucleotide sequence ID" value="NZ_BAAAZG010000001.1"/>
</dbReference>
<dbReference type="InterPro" id="IPR040632">
    <property type="entry name" value="Sulfotransfer_4"/>
</dbReference>
<proteinExistence type="predicted"/>
<reference evidence="2" key="1">
    <citation type="journal article" date="2019" name="Int. J. Syst. Evol. Microbiol.">
        <title>The Global Catalogue of Microorganisms (GCM) 10K type strain sequencing project: providing services to taxonomists for standard genome sequencing and annotation.</title>
        <authorList>
            <consortium name="The Broad Institute Genomics Platform"/>
            <consortium name="The Broad Institute Genome Sequencing Center for Infectious Disease"/>
            <person name="Wu L."/>
            <person name="Ma J."/>
        </authorList>
    </citation>
    <scope>NUCLEOTIDE SEQUENCE [LARGE SCALE GENOMIC DNA]</scope>
    <source>
        <strain evidence="2">JCM 16702</strain>
    </source>
</reference>
<dbReference type="SUPFAM" id="SSF52540">
    <property type="entry name" value="P-loop containing nucleoside triphosphate hydrolases"/>
    <property type="match status" value="1"/>
</dbReference>
<accession>A0ABP7V092</accession>
<dbReference type="Proteomes" id="UP001500683">
    <property type="component" value="Unassembled WGS sequence"/>
</dbReference>
<evidence type="ECO:0000313" key="1">
    <source>
        <dbReference type="EMBL" id="GAA4056702.1"/>
    </source>
</evidence>
<dbReference type="EMBL" id="BAAAZG010000001">
    <property type="protein sequence ID" value="GAA4056702.1"/>
    <property type="molecule type" value="Genomic_DNA"/>
</dbReference>
<gene>
    <name evidence="1" type="ORF">GCM10022214_05530</name>
</gene>
<keyword evidence="2" id="KW-1185">Reference proteome</keyword>
<dbReference type="PANTHER" id="PTHR36978">
    <property type="entry name" value="P-LOOP CONTAINING NUCLEOTIDE TRIPHOSPHATE HYDROLASE"/>
    <property type="match status" value="1"/>
</dbReference>
<dbReference type="PANTHER" id="PTHR36978:SF4">
    <property type="entry name" value="P-LOOP CONTAINING NUCLEOSIDE TRIPHOSPHATE HYDROLASE PROTEIN"/>
    <property type="match status" value="1"/>
</dbReference>